<feature type="transmembrane region" description="Helical" evidence="7">
    <location>
        <begin position="360"/>
        <end position="380"/>
    </location>
</feature>
<evidence type="ECO:0000313" key="9">
    <source>
        <dbReference type="EMBL" id="RUS77290.1"/>
    </source>
</evidence>
<feature type="transmembrane region" description="Helical" evidence="7">
    <location>
        <begin position="561"/>
        <end position="585"/>
    </location>
</feature>
<feature type="transmembrane region" description="Helical" evidence="7">
    <location>
        <begin position="112"/>
        <end position="131"/>
    </location>
</feature>
<dbReference type="SUPFAM" id="SSF103473">
    <property type="entry name" value="MFS general substrate transporter"/>
    <property type="match status" value="1"/>
</dbReference>
<dbReference type="OrthoDB" id="515887at2759"/>
<evidence type="ECO:0000256" key="1">
    <source>
        <dbReference type="ARBA" id="ARBA00004141"/>
    </source>
</evidence>
<comment type="subcellular location">
    <subcellularLocation>
        <location evidence="1">Membrane</location>
        <topology evidence="1">Multi-pass membrane protein</topology>
    </subcellularLocation>
</comment>
<dbReference type="PANTHER" id="PTHR16172">
    <property type="entry name" value="MAJOR FACILITATOR SUPERFAMILY DOMAIN-CONTAINING PROTEIN 6-LIKE"/>
    <property type="match status" value="1"/>
</dbReference>
<comment type="similarity">
    <text evidence="2">Belongs to the major facilitator superfamily. MFSD6 family.</text>
</comment>
<feature type="transmembrane region" description="Helical" evidence="7">
    <location>
        <begin position="83"/>
        <end position="100"/>
    </location>
</feature>
<dbReference type="STRING" id="188477.A0A3S1B108"/>
<dbReference type="CDD" id="cd17335">
    <property type="entry name" value="MFS_MFSD6"/>
    <property type="match status" value="1"/>
</dbReference>
<evidence type="ECO:0000256" key="7">
    <source>
        <dbReference type="SAM" id="Phobius"/>
    </source>
</evidence>
<sequence length="657" mass="72972">MIETMESEVMDGNGQVAEEYHPQRTPSPSGPPSPVAKQLPCGINRTLLPIKGFYFVFMAAVGSLLPYVAVYMLQLRLNLQETAIIYGIMPFVGFFVRPLIGAVADKYKKHKLVLISVTFLTGLFYFLLLFVPARPEPENLLIKTKFECNIHDSFIQDCRDTNETTTNCQVGISHLIHDNSSYSKKNASGVLSKKLKSCAFACQSSPDAVSSEFQVCMTNSSGPFSAGTCNGTLTHTSHLKFVVPDIEELLLRNIPQDTFSIGSIECRDYDLKDIIYGKNLNHQALQVLCGTEVSLDCTVTCGDDEVTCKDDEQSFDTTFFTFFVIFLIANITFAPIFPILDAVAYDLLAENRHIWGKQRVWGTLGFALFAVSSSFVMHMLKDQSGGGVDYRICFYIFGLLSVFASMIAYFIEMSSDIKCGQFLKNVCKLLSYYQVLAFLCVIMYFGIIIGGLEAFLFWYLTGMGSDPIVFGFILMVNCSAELPLMWVAGDVIKRVGLVGCLYLALVCYCVRLFVYSVIQEPWLVLLVEPAHGVTFGLMYAAATTYASIIAPPGMSSTVQGLLGGVHFGFGKGIGSFITGFMYKGIGPRWTWRVYSIISVVVLVVYWLLNTFIFTDAKYGGPQDQTVENNKNNEEEKHDLTRQEQSLMNSESVTSVKA</sequence>
<dbReference type="Proteomes" id="UP000271974">
    <property type="component" value="Unassembled WGS sequence"/>
</dbReference>
<evidence type="ECO:0000259" key="8">
    <source>
        <dbReference type="Pfam" id="PF12832"/>
    </source>
</evidence>
<evidence type="ECO:0000256" key="3">
    <source>
        <dbReference type="ARBA" id="ARBA00022692"/>
    </source>
</evidence>
<feature type="transmembrane region" description="Helical" evidence="7">
    <location>
        <begin position="530"/>
        <end position="549"/>
    </location>
</feature>
<feature type="transmembrane region" description="Helical" evidence="7">
    <location>
        <begin position="591"/>
        <end position="608"/>
    </location>
</feature>
<proteinExistence type="inferred from homology"/>
<protein>
    <recommendedName>
        <fullName evidence="8">Major facilitator superfamily associated domain-containing protein</fullName>
    </recommendedName>
</protein>
<feature type="transmembrane region" description="Helical" evidence="7">
    <location>
        <begin position="392"/>
        <end position="411"/>
    </location>
</feature>
<evidence type="ECO:0000256" key="6">
    <source>
        <dbReference type="SAM" id="MobiDB-lite"/>
    </source>
</evidence>
<keyword evidence="3 7" id="KW-0812">Transmembrane</keyword>
<dbReference type="InterPro" id="IPR051717">
    <property type="entry name" value="MFS_MFSD6"/>
</dbReference>
<dbReference type="Gene3D" id="1.20.1250.20">
    <property type="entry name" value="MFS general substrate transporter like domains"/>
    <property type="match status" value="3"/>
</dbReference>
<dbReference type="PANTHER" id="PTHR16172:SF41">
    <property type="entry name" value="MAJOR FACILITATOR SUPERFAMILY DOMAIN-CONTAINING PROTEIN 6-LIKE"/>
    <property type="match status" value="1"/>
</dbReference>
<dbReference type="InterPro" id="IPR024989">
    <property type="entry name" value="MFS_assoc_dom"/>
</dbReference>
<feature type="compositionally biased region" description="Basic and acidic residues" evidence="6">
    <location>
        <begin position="630"/>
        <end position="641"/>
    </location>
</feature>
<keyword evidence="4 7" id="KW-1133">Transmembrane helix</keyword>
<feature type="transmembrane region" description="Helical" evidence="7">
    <location>
        <begin position="432"/>
        <end position="461"/>
    </location>
</feature>
<dbReference type="GO" id="GO:0016020">
    <property type="term" value="C:membrane"/>
    <property type="evidence" value="ECO:0007669"/>
    <property type="project" value="UniProtKB-SubCell"/>
</dbReference>
<feature type="domain" description="Major facilitator superfamily associated" evidence="8">
    <location>
        <begin position="49"/>
        <end position="593"/>
    </location>
</feature>
<evidence type="ECO:0000256" key="5">
    <source>
        <dbReference type="ARBA" id="ARBA00023136"/>
    </source>
</evidence>
<comment type="caution">
    <text evidence="9">The sequence shown here is derived from an EMBL/GenBank/DDBJ whole genome shotgun (WGS) entry which is preliminary data.</text>
</comment>
<feature type="transmembrane region" description="Helical" evidence="7">
    <location>
        <begin position="467"/>
        <end position="488"/>
    </location>
</feature>
<dbReference type="InterPro" id="IPR036259">
    <property type="entry name" value="MFS_trans_sf"/>
</dbReference>
<reference evidence="9 10" key="1">
    <citation type="submission" date="2019-01" db="EMBL/GenBank/DDBJ databases">
        <title>A draft genome assembly of the solar-powered sea slug Elysia chlorotica.</title>
        <authorList>
            <person name="Cai H."/>
            <person name="Li Q."/>
            <person name="Fang X."/>
            <person name="Li J."/>
            <person name="Curtis N.E."/>
            <person name="Altenburger A."/>
            <person name="Shibata T."/>
            <person name="Feng M."/>
            <person name="Maeda T."/>
            <person name="Schwartz J.A."/>
            <person name="Shigenobu S."/>
            <person name="Lundholm N."/>
            <person name="Nishiyama T."/>
            <person name="Yang H."/>
            <person name="Hasebe M."/>
            <person name="Li S."/>
            <person name="Pierce S.K."/>
            <person name="Wang J."/>
        </authorList>
    </citation>
    <scope>NUCLEOTIDE SEQUENCE [LARGE SCALE GENOMIC DNA]</scope>
    <source>
        <strain evidence="9">EC2010</strain>
        <tissue evidence="9">Whole organism of an adult</tissue>
    </source>
</reference>
<accession>A0A3S1B108</accession>
<feature type="transmembrane region" description="Helical" evidence="7">
    <location>
        <begin position="495"/>
        <end position="518"/>
    </location>
</feature>
<keyword evidence="10" id="KW-1185">Reference proteome</keyword>
<feature type="transmembrane region" description="Helical" evidence="7">
    <location>
        <begin position="52"/>
        <end position="71"/>
    </location>
</feature>
<evidence type="ECO:0000256" key="4">
    <source>
        <dbReference type="ARBA" id="ARBA00022989"/>
    </source>
</evidence>
<feature type="compositionally biased region" description="Polar residues" evidence="6">
    <location>
        <begin position="642"/>
        <end position="657"/>
    </location>
</feature>
<organism evidence="9 10">
    <name type="scientific">Elysia chlorotica</name>
    <name type="common">Eastern emerald elysia</name>
    <name type="synonym">Sea slug</name>
    <dbReference type="NCBI Taxonomy" id="188477"/>
    <lineage>
        <taxon>Eukaryota</taxon>
        <taxon>Metazoa</taxon>
        <taxon>Spiralia</taxon>
        <taxon>Lophotrochozoa</taxon>
        <taxon>Mollusca</taxon>
        <taxon>Gastropoda</taxon>
        <taxon>Heterobranchia</taxon>
        <taxon>Euthyneura</taxon>
        <taxon>Panpulmonata</taxon>
        <taxon>Sacoglossa</taxon>
        <taxon>Placobranchoidea</taxon>
        <taxon>Plakobranchidae</taxon>
        <taxon>Elysia</taxon>
    </lineage>
</organism>
<dbReference type="AlphaFoldDB" id="A0A3S1B108"/>
<dbReference type="Pfam" id="PF12832">
    <property type="entry name" value="MFS_1_like"/>
    <property type="match status" value="1"/>
</dbReference>
<evidence type="ECO:0000313" key="10">
    <source>
        <dbReference type="Proteomes" id="UP000271974"/>
    </source>
</evidence>
<feature type="region of interest" description="Disordered" evidence="6">
    <location>
        <begin position="626"/>
        <end position="657"/>
    </location>
</feature>
<dbReference type="EMBL" id="RQTK01000592">
    <property type="protein sequence ID" value="RUS77290.1"/>
    <property type="molecule type" value="Genomic_DNA"/>
</dbReference>
<keyword evidence="5 7" id="KW-0472">Membrane</keyword>
<gene>
    <name evidence="9" type="ORF">EGW08_014954</name>
</gene>
<evidence type="ECO:0000256" key="2">
    <source>
        <dbReference type="ARBA" id="ARBA00005241"/>
    </source>
</evidence>
<name>A0A3S1B108_ELYCH</name>
<feature type="transmembrane region" description="Helical" evidence="7">
    <location>
        <begin position="319"/>
        <end position="348"/>
    </location>
</feature>